<dbReference type="InterPro" id="IPR029044">
    <property type="entry name" value="Nucleotide-diphossugar_trans"/>
</dbReference>
<keyword evidence="9" id="KW-1185">Reference proteome</keyword>
<reference evidence="8" key="1">
    <citation type="submission" date="2022-05" db="EMBL/GenBank/DDBJ databases">
        <authorList>
            <person name="Jo J.-H."/>
            <person name="Im W.-T."/>
        </authorList>
    </citation>
    <scope>NUCLEOTIDE SEQUENCE</scope>
    <source>
        <strain evidence="8">RG327</strain>
    </source>
</reference>
<organism evidence="8 9">
    <name type="scientific">Sphingomonas anseongensis</name>
    <dbReference type="NCBI Taxonomy" id="2908207"/>
    <lineage>
        <taxon>Bacteria</taxon>
        <taxon>Pseudomonadati</taxon>
        <taxon>Pseudomonadota</taxon>
        <taxon>Alphaproteobacteria</taxon>
        <taxon>Sphingomonadales</taxon>
        <taxon>Sphingomonadaceae</taxon>
        <taxon>Sphingomonas</taxon>
    </lineage>
</organism>
<dbReference type="Gene3D" id="3.90.550.10">
    <property type="entry name" value="Spore Coat Polysaccharide Biosynthesis Protein SpsA, Chain A"/>
    <property type="match status" value="1"/>
</dbReference>
<gene>
    <name evidence="8" type="ORF">LZ519_07060</name>
</gene>
<dbReference type="EMBL" id="JAMGBC010000001">
    <property type="protein sequence ID" value="MCL6679075.1"/>
    <property type="molecule type" value="Genomic_DNA"/>
</dbReference>
<dbReference type="NCBIfam" id="NF011307">
    <property type="entry name" value="PRK14716.1-5"/>
    <property type="match status" value="1"/>
</dbReference>
<sequence>MSFAAALTHIAAELALFSAVGFLLFAINDLLVDLIYFGRSLWRSATVYRRYPRTFGKNFAEEERAQRFIAIFVPAWDESAVIASMLRSCVTRFEYGNYRIFVGHYRNDPATLSAIASVDDPRIEPVLVHADGPTTKADCLNHLYDALLAYELREDQATVAVVLHDAEDVVDPLELTVFNGLIDGAGLIQLPVQPLPDPRSRWIAGHYCDEFAEAHAKELVVREAVGASIPLAGVGCAIARAPLARLAAIHEGYPFAGASMTEDYELGLRIGELGLKTMFVRMPAVPGSRGVIASRGHFPASFGEAVRQKARWLGGIALTGWDRLGWRGGLGERWMRMRDRRGPVAALLLLSGYIAALLWSQMWLAEALGAPVQVAIDPTLATLLWINLWLLLWRIAMRALFTGSAYGWREGVRSVPRMVVGNVIAIAAAMRAVTLYVGRAQPAWDKTRHTFPKEISA</sequence>
<feature type="transmembrane region" description="Helical" evidence="7">
    <location>
        <begin position="344"/>
        <end position="364"/>
    </location>
</feature>
<keyword evidence="3 8" id="KW-0808">Transferase</keyword>
<evidence type="ECO:0000313" key="8">
    <source>
        <dbReference type="EMBL" id="MCL6679075.1"/>
    </source>
</evidence>
<dbReference type="RefSeq" id="WP_249867996.1">
    <property type="nucleotide sequence ID" value="NZ_JAMGBC010000001.1"/>
</dbReference>
<feature type="transmembrane region" description="Helical" evidence="7">
    <location>
        <begin position="419"/>
        <end position="438"/>
    </location>
</feature>
<evidence type="ECO:0000313" key="9">
    <source>
        <dbReference type="Proteomes" id="UP001165343"/>
    </source>
</evidence>
<dbReference type="Pfam" id="PF13641">
    <property type="entry name" value="Glyco_tranf_2_3"/>
    <property type="match status" value="1"/>
</dbReference>
<evidence type="ECO:0000256" key="7">
    <source>
        <dbReference type="SAM" id="Phobius"/>
    </source>
</evidence>
<keyword evidence="6 7" id="KW-0472">Membrane</keyword>
<protein>
    <submittedName>
        <fullName evidence="8">Glycosyl transferase family protein</fullName>
    </submittedName>
</protein>
<feature type="transmembrane region" description="Helical" evidence="7">
    <location>
        <begin position="6"/>
        <end position="27"/>
    </location>
</feature>
<evidence type="ECO:0000256" key="3">
    <source>
        <dbReference type="ARBA" id="ARBA00022679"/>
    </source>
</evidence>
<evidence type="ECO:0000256" key="5">
    <source>
        <dbReference type="ARBA" id="ARBA00022989"/>
    </source>
</evidence>
<feature type="transmembrane region" description="Helical" evidence="7">
    <location>
        <begin position="384"/>
        <end position="407"/>
    </location>
</feature>
<name>A0ABT0RFL1_9SPHN</name>
<dbReference type="Proteomes" id="UP001165343">
    <property type="component" value="Unassembled WGS sequence"/>
</dbReference>
<dbReference type="GO" id="GO:0016740">
    <property type="term" value="F:transferase activity"/>
    <property type="evidence" value="ECO:0007669"/>
    <property type="project" value="UniProtKB-KW"/>
</dbReference>
<dbReference type="InterPro" id="IPR050321">
    <property type="entry name" value="Glycosyltr_2/OpgH_subfam"/>
</dbReference>
<proteinExistence type="predicted"/>
<dbReference type="PANTHER" id="PTHR43867">
    <property type="entry name" value="CELLULOSE SYNTHASE CATALYTIC SUBUNIT A [UDP-FORMING]"/>
    <property type="match status" value="1"/>
</dbReference>
<dbReference type="SUPFAM" id="SSF53448">
    <property type="entry name" value="Nucleotide-diphospho-sugar transferases"/>
    <property type="match status" value="1"/>
</dbReference>
<evidence type="ECO:0000256" key="6">
    <source>
        <dbReference type="ARBA" id="ARBA00023136"/>
    </source>
</evidence>
<accession>A0ABT0RFL1</accession>
<keyword evidence="5 7" id="KW-1133">Transmembrane helix</keyword>
<keyword evidence="2" id="KW-0328">Glycosyltransferase</keyword>
<evidence type="ECO:0000256" key="2">
    <source>
        <dbReference type="ARBA" id="ARBA00022676"/>
    </source>
</evidence>
<comment type="caution">
    <text evidence="8">The sequence shown here is derived from an EMBL/GenBank/DDBJ whole genome shotgun (WGS) entry which is preliminary data.</text>
</comment>
<keyword evidence="4 7" id="KW-0812">Transmembrane</keyword>
<evidence type="ECO:0000256" key="1">
    <source>
        <dbReference type="ARBA" id="ARBA00004141"/>
    </source>
</evidence>
<comment type="subcellular location">
    <subcellularLocation>
        <location evidence="1">Membrane</location>
        <topology evidence="1">Multi-pass membrane protein</topology>
    </subcellularLocation>
</comment>
<evidence type="ECO:0000256" key="4">
    <source>
        <dbReference type="ARBA" id="ARBA00022692"/>
    </source>
</evidence>
<dbReference type="PANTHER" id="PTHR43867:SF2">
    <property type="entry name" value="CELLULOSE SYNTHASE CATALYTIC SUBUNIT A [UDP-FORMING]"/>
    <property type="match status" value="1"/>
</dbReference>